<gene>
    <name evidence="1" type="ORF">ITP53_40895</name>
</gene>
<comment type="caution">
    <text evidence="1">The sequence shown here is derived from an EMBL/GenBank/DDBJ whole genome shotgun (WGS) entry which is preliminary data.</text>
</comment>
<protein>
    <submittedName>
        <fullName evidence="1">Uncharacterized protein</fullName>
    </submittedName>
</protein>
<organism evidence="1 2">
    <name type="scientific">Nonomuraea cypriaca</name>
    <dbReference type="NCBI Taxonomy" id="1187855"/>
    <lineage>
        <taxon>Bacteria</taxon>
        <taxon>Bacillati</taxon>
        <taxon>Actinomycetota</taxon>
        <taxon>Actinomycetes</taxon>
        <taxon>Streptosporangiales</taxon>
        <taxon>Streptosporangiaceae</taxon>
        <taxon>Nonomuraea</taxon>
    </lineage>
</organism>
<reference evidence="1" key="1">
    <citation type="submission" date="2020-11" db="EMBL/GenBank/DDBJ databases">
        <title>Whole-genome analyses of Nonomuraea sp. K274.</title>
        <authorList>
            <person name="Veyisoglu A."/>
        </authorList>
    </citation>
    <scope>NUCLEOTIDE SEQUENCE</scope>
    <source>
        <strain evidence="1">K274</strain>
    </source>
</reference>
<accession>A0A931AJ42</accession>
<evidence type="ECO:0000313" key="2">
    <source>
        <dbReference type="Proteomes" id="UP000605361"/>
    </source>
</evidence>
<keyword evidence="2" id="KW-1185">Reference proteome</keyword>
<evidence type="ECO:0000313" key="1">
    <source>
        <dbReference type="EMBL" id="MBF8191934.1"/>
    </source>
</evidence>
<dbReference type="Proteomes" id="UP000605361">
    <property type="component" value="Unassembled WGS sequence"/>
</dbReference>
<name>A0A931AJ42_9ACTN</name>
<sequence length="128" mass="14193">MSHATAHEWLHSEGLRTQSTGNCTHKHLHHCTSLDSVRTGTISQVIQLKRESGCPIMVTGGTERGHAPGHFSHGNGYKLDISPNACINHYITKNHRKAGTRADGAQLYRSHSGTIFANESDHWDILFR</sequence>
<dbReference type="AlphaFoldDB" id="A0A931AJ42"/>
<dbReference type="EMBL" id="JADOGI010000184">
    <property type="protein sequence ID" value="MBF8191934.1"/>
    <property type="molecule type" value="Genomic_DNA"/>
</dbReference>
<proteinExistence type="predicted"/>